<name>A0A1V4KEA8_PATFA</name>
<sequence>MHGEGASGSIDLQHRSHLLLKDLTPAEHSQGLFSVHQGYKLWQLPCEVGSNVKTEISVPKVCEQNGGEGYRERCLVTFNPSPLRTLSLACAHLSSISTTGRDISAFSMSASIFSFPGDILTCSHSLTGGESLLVVAVNL</sequence>
<comment type="caution">
    <text evidence="1">The sequence shown here is derived from an EMBL/GenBank/DDBJ whole genome shotgun (WGS) entry which is preliminary data.</text>
</comment>
<protein>
    <submittedName>
        <fullName evidence="1">Uncharacterized protein</fullName>
    </submittedName>
</protein>
<accession>A0A1V4KEA8</accession>
<organism evidence="1 2">
    <name type="scientific">Patagioenas fasciata monilis</name>
    <dbReference type="NCBI Taxonomy" id="372326"/>
    <lineage>
        <taxon>Eukaryota</taxon>
        <taxon>Metazoa</taxon>
        <taxon>Chordata</taxon>
        <taxon>Craniata</taxon>
        <taxon>Vertebrata</taxon>
        <taxon>Euteleostomi</taxon>
        <taxon>Archelosauria</taxon>
        <taxon>Archosauria</taxon>
        <taxon>Dinosauria</taxon>
        <taxon>Saurischia</taxon>
        <taxon>Theropoda</taxon>
        <taxon>Coelurosauria</taxon>
        <taxon>Aves</taxon>
        <taxon>Neognathae</taxon>
        <taxon>Neoaves</taxon>
        <taxon>Columbimorphae</taxon>
        <taxon>Columbiformes</taxon>
        <taxon>Columbidae</taxon>
        <taxon>Patagioenas</taxon>
    </lineage>
</organism>
<gene>
    <name evidence="1" type="ORF">AV530_004819</name>
</gene>
<evidence type="ECO:0000313" key="1">
    <source>
        <dbReference type="EMBL" id="OPJ82691.1"/>
    </source>
</evidence>
<keyword evidence="2" id="KW-1185">Reference proteome</keyword>
<proteinExistence type="predicted"/>
<dbReference type="EMBL" id="LSYS01003456">
    <property type="protein sequence ID" value="OPJ82691.1"/>
    <property type="molecule type" value="Genomic_DNA"/>
</dbReference>
<dbReference type="Proteomes" id="UP000190648">
    <property type="component" value="Unassembled WGS sequence"/>
</dbReference>
<dbReference type="AlphaFoldDB" id="A0A1V4KEA8"/>
<evidence type="ECO:0000313" key="2">
    <source>
        <dbReference type="Proteomes" id="UP000190648"/>
    </source>
</evidence>
<reference evidence="1 2" key="1">
    <citation type="submission" date="2016-02" db="EMBL/GenBank/DDBJ databases">
        <title>Band-tailed pigeon sequencing and assembly.</title>
        <authorList>
            <person name="Soares A.E."/>
            <person name="Novak B.J."/>
            <person name="Rice E.S."/>
            <person name="O'Connell B."/>
            <person name="Chang D."/>
            <person name="Weber S."/>
            <person name="Shapiro B."/>
        </authorList>
    </citation>
    <scope>NUCLEOTIDE SEQUENCE [LARGE SCALE GENOMIC DNA]</scope>
    <source>
        <strain evidence="1">BTP2013</strain>
        <tissue evidence="1">Blood</tissue>
    </source>
</reference>